<feature type="compositionally biased region" description="Basic and acidic residues" evidence="2">
    <location>
        <begin position="114"/>
        <end position="127"/>
    </location>
</feature>
<proteinExistence type="inferred from homology"/>
<dbReference type="SMART" id="SM00671">
    <property type="entry name" value="SEL1"/>
    <property type="match status" value="2"/>
</dbReference>
<sequence>MAKAIELFEKAGELGNPEGYFNLGIIYRNGDGVDVDPKKTRAYFEKSACMELISARFALGLLEWKEGNIQRAIRHLSIAAKAGHKNALDLLKEAFKVEYVTKDEFEEALRAYHKSDTERSSENRTAAKTENIWGKNQTPS</sequence>
<evidence type="ECO:0000313" key="3">
    <source>
        <dbReference type="EMBL" id="KAL3791773.1"/>
    </source>
</evidence>
<dbReference type="EMBL" id="JALLPJ020000449">
    <property type="protein sequence ID" value="KAL3791773.1"/>
    <property type="molecule type" value="Genomic_DNA"/>
</dbReference>
<dbReference type="SUPFAM" id="SSF81901">
    <property type="entry name" value="HCP-like"/>
    <property type="match status" value="1"/>
</dbReference>
<evidence type="ECO:0000313" key="4">
    <source>
        <dbReference type="Proteomes" id="UP001530400"/>
    </source>
</evidence>
<comment type="similarity">
    <text evidence="1">Belongs to the sel-1 family.</text>
</comment>
<feature type="compositionally biased region" description="Polar residues" evidence="2">
    <location>
        <begin position="128"/>
        <end position="140"/>
    </location>
</feature>
<name>A0ABD3PUT6_9STRA</name>
<comment type="caution">
    <text evidence="3">The sequence shown here is derived from an EMBL/GenBank/DDBJ whole genome shotgun (WGS) entry which is preliminary data.</text>
</comment>
<accession>A0ABD3PUT6</accession>
<dbReference type="InterPro" id="IPR011990">
    <property type="entry name" value="TPR-like_helical_dom_sf"/>
</dbReference>
<dbReference type="PANTHER" id="PTHR11102">
    <property type="entry name" value="SEL-1-LIKE PROTEIN"/>
    <property type="match status" value="1"/>
</dbReference>
<feature type="region of interest" description="Disordered" evidence="2">
    <location>
        <begin position="114"/>
        <end position="140"/>
    </location>
</feature>
<dbReference type="Gene3D" id="1.25.40.10">
    <property type="entry name" value="Tetratricopeptide repeat domain"/>
    <property type="match status" value="1"/>
</dbReference>
<dbReference type="Proteomes" id="UP001530400">
    <property type="component" value="Unassembled WGS sequence"/>
</dbReference>
<organism evidence="3 4">
    <name type="scientific">Cyclotella atomus</name>
    <dbReference type="NCBI Taxonomy" id="382360"/>
    <lineage>
        <taxon>Eukaryota</taxon>
        <taxon>Sar</taxon>
        <taxon>Stramenopiles</taxon>
        <taxon>Ochrophyta</taxon>
        <taxon>Bacillariophyta</taxon>
        <taxon>Coscinodiscophyceae</taxon>
        <taxon>Thalassiosirophycidae</taxon>
        <taxon>Stephanodiscales</taxon>
        <taxon>Stephanodiscaceae</taxon>
        <taxon>Cyclotella</taxon>
    </lineage>
</organism>
<dbReference type="InterPro" id="IPR050767">
    <property type="entry name" value="Sel1_AlgK"/>
</dbReference>
<protein>
    <submittedName>
        <fullName evidence="3">Uncharacterized protein</fullName>
    </submittedName>
</protein>
<dbReference type="InterPro" id="IPR006597">
    <property type="entry name" value="Sel1-like"/>
</dbReference>
<evidence type="ECO:0000256" key="1">
    <source>
        <dbReference type="ARBA" id="ARBA00038101"/>
    </source>
</evidence>
<keyword evidence="4" id="KW-1185">Reference proteome</keyword>
<evidence type="ECO:0000256" key="2">
    <source>
        <dbReference type="SAM" id="MobiDB-lite"/>
    </source>
</evidence>
<reference evidence="3 4" key="1">
    <citation type="submission" date="2024-10" db="EMBL/GenBank/DDBJ databases">
        <title>Updated reference genomes for cyclostephanoid diatoms.</title>
        <authorList>
            <person name="Roberts W.R."/>
            <person name="Alverson A.J."/>
        </authorList>
    </citation>
    <scope>NUCLEOTIDE SEQUENCE [LARGE SCALE GENOMIC DNA]</scope>
    <source>
        <strain evidence="3 4">AJA010-31</strain>
    </source>
</reference>
<dbReference type="AlphaFoldDB" id="A0ABD3PUT6"/>
<dbReference type="PANTHER" id="PTHR11102:SF160">
    <property type="entry name" value="ERAD-ASSOCIATED E3 UBIQUITIN-PROTEIN LIGASE COMPONENT HRD3"/>
    <property type="match status" value="1"/>
</dbReference>
<gene>
    <name evidence="3" type="ORF">ACHAWO_012981</name>
</gene>
<dbReference type="Pfam" id="PF08238">
    <property type="entry name" value="Sel1"/>
    <property type="match status" value="3"/>
</dbReference>